<accession>A0A7E4WA03</accession>
<evidence type="ECO:0000313" key="3">
    <source>
        <dbReference type="WBParaSite" id="Pan_g877.t1"/>
    </source>
</evidence>
<evidence type="ECO:0000313" key="2">
    <source>
        <dbReference type="Proteomes" id="UP000492821"/>
    </source>
</evidence>
<keyword evidence="1" id="KW-1133">Transmembrane helix</keyword>
<keyword evidence="1" id="KW-0472">Membrane</keyword>
<proteinExistence type="predicted"/>
<keyword evidence="1" id="KW-0812">Transmembrane</keyword>
<feature type="transmembrane region" description="Helical" evidence="1">
    <location>
        <begin position="51"/>
        <end position="76"/>
    </location>
</feature>
<evidence type="ECO:0000256" key="1">
    <source>
        <dbReference type="SAM" id="Phobius"/>
    </source>
</evidence>
<name>A0A7E4WA03_PANRE</name>
<sequence length="112" mass="12847">MKSFKRILLANMLPSLITTIIITLTIPVYDSVCGGFQFHGFISNATKTDRMILAVIVLNCYAVSTDLLIVILIDRYHKILKELDHSQCHVYVIYAIIILVEYVDYFLFCKTI</sequence>
<feature type="transmembrane region" description="Helical" evidence="1">
    <location>
        <begin position="7"/>
        <end position="29"/>
    </location>
</feature>
<protein>
    <submittedName>
        <fullName evidence="3">G_PROTEIN_RECEP_F1_2 domain-containing protein</fullName>
    </submittedName>
</protein>
<reference evidence="2" key="1">
    <citation type="journal article" date="2013" name="Genetics">
        <title>The draft genome and transcriptome of Panagrellus redivivus are shaped by the harsh demands of a free-living lifestyle.</title>
        <authorList>
            <person name="Srinivasan J."/>
            <person name="Dillman A.R."/>
            <person name="Macchietto M.G."/>
            <person name="Heikkinen L."/>
            <person name="Lakso M."/>
            <person name="Fracchia K.M."/>
            <person name="Antoshechkin I."/>
            <person name="Mortazavi A."/>
            <person name="Wong G."/>
            <person name="Sternberg P.W."/>
        </authorList>
    </citation>
    <scope>NUCLEOTIDE SEQUENCE [LARGE SCALE GENOMIC DNA]</scope>
    <source>
        <strain evidence="2">MT8872</strain>
    </source>
</reference>
<feature type="transmembrane region" description="Helical" evidence="1">
    <location>
        <begin position="88"/>
        <end position="108"/>
    </location>
</feature>
<reference evidence="3" key="2">
    <citation type="submission" date="2020-10" db="UniProtKB">
        <authorList>
            <consortium name="WormBaseParasite"/>
        </authorList>
    </citation>
    <scope>IDENTIFICATION</scope>
</reference>
<dbReference type="AlphaFoldDB" id="A0A7E4WA03"/>
<keyword evidence="2" id="KW-1185">Reference proteome</keyword>
<organism evidence="2 3">
    <name type="scientific">Panagrellus redivivus</name>
    <name type="common">Microworm</name>
    <dbReference type="NCBI Taxonomy" id="6233"/>
    <lineage>
        <taxon>Eukaryota</taxon>
        <taxon>Metazoa</taxon>
        <taxon>Ecdysozoa</taxon>
        <taxon>Nematoda</taxon>
        <taxon>Chromadorea</taxon>
        <taxon>Rhabditida</taxon>
        <taxon>Tylenchina</taxon>
        <taxon>Panagrolaimomorpha</taxon>
        <taxon>Panagrolaimoidea</taxon>
        <taxon>Panagrolaimidae</taxon>
        <taxon>Panagrellus</taxon>
    </lineage>
</organism>
<dbReference type="WBParaSite" id="Pan_g877.t1">
    <property type="protein sequence ID" value="Pan_g877.t1"/>
    <property type="gene ID" value="Pan_g877"/>
</dbReference>
<dbReference type="Proteomes" id="UP000492821">
    <property type="component" value="Unassembled WGS sequence"/>
</dbReference>